<feature type="transmembrane region" description="Helical" evidence="1">
    <location>
        <begin position="110"/>
        <end position="131"/>
    </location>
</feature>
<dbReference type="AlphaFoldDB" id="A0A928VUT0"/>
<feature type="transmembrane region" description="Helical" evidence="1">
    <location>
        <begin position="12"/>
        <end position="33"/>
    </location>
</feature>
<sequence length="142" mass="16171">MTPTLMGRWQTRILLLTIVGFPITLPFSLGILGPGASPVFGLVLLYVIGLGLLWDTIYNTLQKFRWDRDWPGLLQLVAGIWEAIFLGLVIKTIGLPGIAPEALSLRWFAFHYSCVWLGVYLVSQSIVRILFPRWRFRGGRWL</sequence>
<evidence type="ECO:0000313" key="3">
    <source>
        <dbReference type="Proteomes" id="UP000621799"/>
    </source>
</evidence>
<proteinExistence type="predicted"/>
<keyword evidence="1" id="KW-1133">Transmembrane helix</keyword>
<organism evidence="2 3">
    <name type="scientific">Zarconia navalis LEGE 11467</name>
    <dbReference type="NCBI Taxonomy" id="1828826"/>
    <lineage>
        <taxon>Bacteria</taxon>
        <taxon>Bacillati</taxon>
        <taxon>Cyanobacteriota</taxon>
        <taxon>Cyanophyceae</taxon>
        <taxon>Oscillatoriophycideae</taxon>
        <taxon>Oscillatoriales</taxon>
        <taxon>Oscillatoriales incertae sedis</taxon>
        <taxon>Zarconia</taxon>
        <taxon>Zarconia navalis</taxon>
    </lineage>
</organism>
<protein>
    <submittedName>
        <fullName evidence="2">Uncharacterized protein</fullName>
    </submittedName>
</protein>
<accession>A0A928VUT0</accession>
<feature type="transmembrane region" description="Helical" evidence="1">
    <location>
        <begin position="39"/>
        <end position="58"/>
    </location>
</feature>
<name>A0A928VUT0_9CYAN</name>
<keyword evidence="1" id="KW-0472">Membrane</keyword>
<comment type="caution">
    <text evidence="2">The sequence shown here is derived from an EMBL/GenBank/DDBJ whole genome shotgun (WGS) entry which is preliminary data.</text>
</comment>
<reference evidence="2" key="1">
    <citation type="submission" date="2020-10" db="EMBL/GenBank/DDBJ databases">
        <authorList>
            <person name="Castelo-Branco R."/>
            <person name="Eusebio N."/>
            <person name="Adriana R."/>
            <person name="Vieira A."/>
            <person name="Brugerolle De Fraissinette N."/>
            <person name="Rezende De Castro R."/>
            <person name="Schneider M.P."/>
            <person name="Vasconcelos V."/>
            <person name="Leao P.N."/>
        </authorList>
    </citation>
    <scope>NUCLEOTIDE SEQUENCE</scope>
    <source>
        <strain evidence="2">LEGE 11467</strain>
    </source>
</reference>
<dbReference type="EMBL" id="JADEXN010000112">
    <property type="protein sequence ID" value="MBE9040729.1"/>
    <property type="molecule type" value="Genomic_DNA"/>
</dbReference>
<gene>
    <name evidence="2" type="ORF">IQ235_08040</name>
</gene>
<dbReference type="Proteomes" id="UP000621799">
    <property type="component" value="Unassembled WGS sequence"/>
</dbReference>
<feature type="transmembrane region" description="Helical" evidence="1">
    <location>
        <begin position="70"/>
        <end position="90"/>
    </location>
</feature>
<keyword evidence="3" id="KW-1185">Reference proteome</keyword>
<evidence type="ECO:0000313" key="2">
    <source>
        <dbReference type="EMBL" id="MBE9040729.1"/>
    </source>
</evidence>
<evidence type="ECO:0000256" key="1">
    <source>
        <dbReference type="SAM" id="Phobius"/>
    </source>
</evidence>
<keyword evidence="1" id="KW-0812">Transmembrane</keyword>
<dbReference type="RefSeq" id="WP_264320973.1">
    <property type="nucleotide sequence ID" value="NZ_JADEXN010000112.1"/>
</dbReference>